<proteinExistence type="predicted"/>
<dbReference type="KEGG" id="ndv:NDEV_0860"/>
<evidence type="ECO:0000256" key="1">
    <source>
        <dbReference type="SAM" id="Phobius"/>
    </source>
</evidence>
<name>A0A128A2P1_9ARCH</name>
<organism evidence="2 3">
    <name type="scientific">Nitrosotalea devaniterrae</name>
    <dbReference type="NCBI Taxonomy" id="1078905"/>
    <lineage>
        <taxon>Archaea</taxon>
        <taxon>Nitrososphaerota</taxon>
        <taxon>Nitrososphaeria</taxon>
        <taxon>Nitrosotaleales</taxon>
        <taxon>Nitrosotaleaceae</taxon>
        <taxon>Nitrosotalea</taxon>
    </lineage>
</organism>
<dbReference type="AlphaFoldDB" id="A0A128A2P1"/>
<evidence type="ECO:0000313" key="2">
    <source>
        <dbReference type="EMBL" id="CUR51625.1"/>
    </source>
</evidence>
<gene>
    <name evidence="2" type="ORF">NDEV_0860</name>
</gene>
<sequence>MKYLLVLFLGIIIVPALAQNAPTNQTDYQKFTDSIKILQSEHKTSDTLAFFYAIITFMAGTIIVIVISLGQKKQSDKIQKLVTQTVTQQNEISKLIGRINKFEEEQKIFLNELEKTRTARISFYGSKLITDFQTIQKYFVNVEKLPVAELQKMNPTFFAKFGFSHVITLNVNNENVEIPNIQFFNVMKQDLQVIESDLPPEVSYFAGTIIELAQLCFIPMNGNVDFNNELWKKTKQDVETAIGRLDSLVVVKKSLKDYEVKFVRSNVTIRFD</sequence>
<keyword evidence="1" id="KW-0812">Transmembrane</keyword>
<dbReference type="Proteomes" id="UP000196239">
    <property type="component" value="Chromosome 1"/>
</dbReference>
<protein>
    <submittedName>
        <fullName evidence="2">Uncharacterized protein</fullName>
    </submittedName>
</protein>
<reference evidence="3" key="1">
    <citation type="submission" date="2015-10" db="EMBL/GenBank/DDBJ databases">
        <authorList>
            <person name="Lehtovirta-Morley L.E."/>
            <person name="Vieille C."/>
        </authorList>
    </citation>
    <scope>NUCLEOTIDE SEQUENCE [LARGE SCALE GENOMIC DNA]</scope>
</reference>
<keyword evidence="1" id="KW-0472">Membrane</keyword>
<keyword evidence="3" id="KW-1185">Reference proteome</keyword>
<feature type="transmembrane region" description="Helical" evidence="1">
    <location>
        <begin position="49"/>
        <end position="70"/>
    </location>
</feature>
<evidence type="ECO:0000313" key="3">
    <source>
        <dbReference type="Proteomes" id="UP000196239"/>
    </source>
</evidence>
<keyword evidence="1" id="KW-1133">Transmembrane helix</keyword>
<dbReference type="EMBL" id="LN890280">
    <property type="protein sequence ID" value="CUR51625.1"/>
    <property type="molecule type" value="Genomic_DNA"/>
</dbReference>
<accession>A0A128A2P1</accession>